<gene>
    <name evidence="2" type="ORF">ACFPYN_05425</name>
</gene>
<proteinExistence type="predicted"/>
<organism evidence="2 3">
    <name type="scientific">Paenisporosarcina macmurdoensis</name>
    <dbReference type="NCBI Taxonomy" id="212659"/>
    <lineage>
        <taxon>Bacteria</taxon>
        <taxon>Bacillati</taxon>
        <taxon>Bacillota</taxon>
        <taxon>Bacilli</taxon>
        <taxon>Bacillales</taxon>
        <taxon>Caryophanaceae</taxon>
        <taxon>Paenisporosarcina</taxon>
    </lineage>
</organism>
<dbReference type="EMBL" id="JBHSRI010000005">
    <property type="protein sequence ID" value="MFC6038894.1"/>
    <property type="molecule type" value="Genomic_DNA"/>
</dbReference>
<reference evidence="3" key="1">
    <citation type="journal article" date="2019" name="Int. J. Syst. Evol. Microbiol.">
        <title>The Global Catalogue of Microorganisms (GCM) 10K type strain sequencing project: providing services to taxonomists for standard genome sequencing and annotation.</title>
        <authorList>
            <consortium name="The Broad Institute Genomics Platform"/>
            <consortium name="The Broad Institute Genome Sequencing Center for Infectious Disease"/>
            <person name="Wu L."/>
            <person name="Ma J."/>
        </authorList>
    </citation>
    <scope>NUCLEOTIDE SEQUENCE [LARGE SCALE GENOMIC DNA]</scope>
    <source>
        <strain evidence="3">CCUG 54527</strain>
    </source>
</reference>
<sequence length="112" mass="12486">MKKLKQVRKLLISLLIATTLLVGFSMSASATYSVIPNSPFSNDASIESSSPTSVYVTESRYYSKSSYLVPPSTVFEEREINGFVYNGTLNRFSYADAGDQWLATYKGYLRAQ</sequence>
<accession>A0ABW1L4N0</accession>
<dbReference type="RefSeq" id="WP_377732996.1">
    <property type="nucleotide sequence ID" value="NZ_JBHSRI010000005.1"/>
</dbReference>
<keyword evidence="1" id="KW-0732">Signal</keyword>
<comment type="caution">
    <text evidence="2">The sequence shown here is derived from an EMBL/GenBank/DDBJ whole genome shotgun (WGS) entry which is preliminary data.</text>
</comment>
<feature type="signal peptide" evidence="1">
    <location>
        <begin position="1"/>
        <end position="30"/>
    </location>
</feature>
<keyword evidence="3" id="KW-1185">Reference proteome</keyword>
<dbReference type="Proteomes" id="UP001596170">
    <property type="component" value="Unassembled WGS sequence"/>
</dbReference>
<evidence type="ECO:0000313" key="3">
    <source>
        <dbReference type="Proteomes" id="UP001596170"/>
    </source>
</evidence>
<name>A0ABW1L4N0_9BACL</name>
<protein>
    <submittedName>
        <fullName evidence="2">Uncharacterized protein</fullName>
    </submittedName>
</protein>
<feature type="chain" id="PRO_5047540415" evidence="1">
    <location>
        <begin position="31"/>
        <end position="112"/>
    </location>
</feature>
<evidence type="ECO:0000256" key="1">
    <source>
        <dbReference type="SAM" id="SignalP"/>
    </source>
</evidence>
<evidence type="ECO:0000313" key="2">
    <source>
        <dbReference type="EMBL" id="MFC6038894.1"/>
    </source>
</evidence>